<dbReference type="GO" id="GO:0000976">
    <property type="term" value="F:transcription cis-regulatory region binding"/>
    <property type="evidence" value="ECO:0007669"/>
    <property type="project" value="TreeGrafter"/>
</dbReference>
<dbReference type="InterPro" id="IPR036271">
    <property type="entry name" value="Tet_transcr_reg_TetR-rel_C_sf"/>
</dbReference>
<name>A0A560GYI2_9PROT</name>
<dbReference type="EMBL" id="VITR01000012">
    <property type="protein sequence ID" value="TWB38649.1"/>
    <property type="molecule type" value="Genomic_DNA"/>
</dbReference>
<dbReference type="InterPro" id="IPR001647">
    <property type="entry name" value="HTH_TetR"/>
</dbReference>
<dbReference type="OrthoDB" id="5292901at2"/>
<evidence type="ECO:0000256" key="1">
    <source>
        <dbReference type="ARBA" id="ARBA00023015"/>
    </source>
</evidence>
<evidence type="ECO:0000256" key="3">
    <source>
        <dbReference type="ARBA" id="ARBA00023163"/>
    </source>
</evidence>
<evidence type="ECO:0000313" key="7">
    <source>
        <dbReference type="Proteomes" id="UP000315751"/>
    </source>
</evidence>
<keyword evidence="7" id="KW-1185">Reference proteome</keyword>
<dbReference type="Pfam" id="PF00440">
    <property type="entry name" value="TetR_N"/>
    <property type="match status" value="1"/>
</dbReference>
<dbReference type="FunFam" id="1.10.10.60:FF:000141">
    <property type="entry name" value="TetR family transcriptional regulator"/>
    <property type="match status" value="1"/>
</dbReference>
<accession>A0A560GYI2</accession>
<evidence type="ECO:0000256" key="2">
    <source>
        <dbReference type="ARBA" id="ARBA00023125"/>
    </source>
</evidence>
<proteinExistence type="predicted"/>
<dbReference type="PANTHER" id="PTHR30055">
    <property type="entry name" value="HTH-TYPE TRANSCRIPTIONAL REGULATOR RUTR"/>
    <property type="match status" value="1"/>
</dbReference>
<protein>
    <submittedName>
        <fullName evidence="6">TetR family transcriptional regulator</fullName>
    </submittedName>
</protein>
<dbReference type="PRINTS" id="PR00455">
    <property type="entry name" value="HTHTETR"/>
</dbReference>
<dbReference type="Pfam" id="PF14246">
    <property type="entry name" value="TetR_C_7"/>
    <property type="match status" value="1"/>
</dbReference>
<dbReference type="InterPro" id="IPR009057">
    <property type="entry name" value="Homeodomain-like_sf"/>
</dbReference>
<sequence>MTGATGRKNRQSLEETRIMKVKTEARRQAILDAASALFQEVGFAAASMSGLAARVGGSKATLYSYFPSKEELFVAVMAHAAGEMKQGSFGALNPDRDPRDVLGRFGRIYLRFILSPWAISTRRIAVAEAARSNVGRLLYENGPKVGWSQFATYLTALMERGRLRPTDASLAAAHFRGLLEAEHVEPFLLGAKEAPEDAAIDAAADAAVDVFLRAYAPEAGAR</sequence>
<feature type="DNA-binding region" description="H-T-H motif" evidence="4">
    <location>
        <begin position="47"/>
        <end position="66"/>
    </location>
</feature>
<dbReference type="AlphaFoldDB" id="A0A560GYI2"/>
<keyword evidence="1" id="KW-0805">Transcription regulation</keyword>
<dbReference type="Gene3D" id="1.10.357.10">
    <property type="entry name" value="Tetracycline Repressor, domain 2"/>
    <property type="match status" value="1"/>
</dbReference>
<comment type="caution">
    <text evidence="6">The sequence shown here is derived from an EMBL/GenBank/DDBJ whole genome shotgun (WGS) entry which is preliminary data.</text>
</comment>
<feature type="domain" description="HTH tetR-type" evidence="5">
    <location>
        <begin position="24"/>
        <end position="84"/>
    </location>
</feature>
<dbReference type="PROSITE" id="PS50977">
    <property type="entry name" value="HTH_TETR_2"/>
    <property type="match status" value="1"/>
</dbReference>
<evidence type="ECO:0000256" key="4">
    <source>
        <dbReference type="PROSITE-ProRule" id="PRU00335"/>
    </source>
</evidence>
<dbReference type="Gene3D" id="1.10.10.60">
    <property type="entry name" value="Homeodomain-like"/>
    <property type="match status" value="1"/>
</dbReference>
<dbReference type="GO" id="GO:0003700">
    <property type="term" value="F:DNA-binding transcription factor activity"/>
    <property type="evidence" value="ECO:0007669"/>
    <property type="project" value="TreeGrafter"/>
</dbReference>
<evidence type="ECO:0000313" key="6">
    <source>
        <dbReference type="EMBL" id="TWB38649.1"/>
    </source>
</evidence>
<dbReference type="SUPFAM" id="SSF46689">
    <property type="entry name" value="Homeodomain-like"/>
    <property type="match status" value="1"/>
</dbReference>
<organism evidence="6 7">
    <name type="scientific">Nitrospirillum amazonense</name>
    <dbReference type="NCBI Taxonomy" id="28077"/>
    <lineage>
        <taxon>Bacteria</taxon>
        <taxon>Pseudomonadati</taxon>
        <taxon>Pseudomonadota</taxon>
        <taxon>Alphaproteobacteria</taxon>
        <taxon>Rhodospirillales</taxon>
        <taxon>Azospirillaceae</taxon>
        <taxon>Nitrospirillum</taxon>
    </lineage>
</organism>
<dbReference type="InterPro" id="IPR039536">
    <property type="entry name" value="TetR_C_Proteobacteria"/>
</dbReference>
<gene>
    <name evidence="6" type="ORF">FBZ90_112138</name>
</gene>
<dbReference type="PANTHER" id="PTHR30055:SF119">
    <property type="entry name" value="NALC"/>
    <property type="match status" value="1"/>
</dbReference>
<evidence type="ECO:0000259" key="5">
    <source>
        <dbReference type="PROSITE" id="PS50977"/>
    </source>
</evidence>
<dbReference type="SUPFAM" id="SSF48498">
    <property type="entry name" value="Tetracyclin repressor-like, C-terminal domain"/>
    <property type="match status" value="1"/>
</dbReference>
<dbReference type="InterPro" id="IPR050109">
    <property type="entry name" value="HTH-type_TetR-like_transc_reg"/>
</dbReference>
<dbReference type="Proteomes" id="UP000315751">
    <property type="component" value="Unassembled WGS sequence"/>
</dbReference>
<reference evidence="6 7" key="1">
    <citation type="submission" date="2019-06" db="EMBL/GenBank/DDBJ databases">
        <title>Genomic Encyclopedia of Type Strains, Phase IV (KMG-V): Genome sequencing to study the core and pangenomes of soil and plant-associated prokaryotes.</title>
        <authorList>
            <person name="Whitman W."/>
        </authorList>
    </citation>
    <scope>NUCLEOTIDE SEQUENCE [LARGE SCALE GENOMIC DNA]</scope>
    <source>
        <strain evidence="6 7">BR 11622</strain>
    </source>
</reference>
<keyword evidence="2 4" id="KW-0238">DNA-binding</keyword>
<keyword evidence="3" id="KW-0804">Transcription</keyword>